<protein>
    <recommendedName>
        <fullName evidence="2">HECT-type E3 ubiquitin transferase</fullName>
        <ecNumber evidence="2">2.3.2.26</ecNumber>
    </recommendedName>
</protein>
<evidence type="ECO:0000256" key="3">
    <source>
        <dbReference type="ARBA" id="ARBA00022679"/>
    </source>
</evidence>
<dbReference type="PANTHER" id="PTHR45700">
    <property type="entry name" value="UBIQUITIN-PROTEIN LIGASE E3C"/>
    <property type="match status" value="1"/>
</dbReference>
<evidence type="ECO:0000256" key="1">
    <source>
        <dbReference type="ARBA" id="ARBA00000885"/>
    </source>
</evidence>
<evidence type="ECO:0000313" key="7">
    <source>
        <dbReference type="EMBL" id="GIQ80130.1"/>
    </source>
</evidence>
<feature type="active site" description="Glycyl thioester intermediate" evidence="5">
    <location>
        <position position="144"/>
    </location>
</feature>
<dbReference type="SMART" id="SM00119">
    <property type="entry name" value="HECTc"/>
    <property type="match status" value="1"/>
</dbReference>
<dbReference type="PROSITE" id="PS50237">
    <property type="entry name" value="HECT"/>
    <property type="match status" value="1"/>
</dbReference>
<dbReference type="OrthoDB" id="5981550at2759"/>
<dbReference type="EMBL" id="BDIP01000110">
    <property type="protein sequence ID" value="GIQ80130.1"/>
    <property type="molecule type" value="Genomic_DNA"/>
</dbReference>
<comment type="caution">
    <text evidence="7">The sequence shown here is derived from an EMBL/GenBank/DDBJ whole genome shotgun (WGS) entry which is preliminary data.</text>
</comment>
<gene>
    <name evidence="7" type="ORF">KIPB_000877</name>
</gene>
<evidence type="ECO:0000256" key="5">
    <source>
        <dbReference type="PROSITE-ProRule" id="PRU00104"/>
    </source>
</evidence>
<dbReference type="AlphaFoldDB" id="A0A9K3GF36"/>
<dbReference type="GO" id="GO:0000209">
    <property type="term" value="P:protein polyubiquitination"/>
    <property type="evidence" value="ECO:0007669"/>
    <property type="project" value="InterPro"/>
</dbReference>
<accession>A0A9K3GF36</accession>
<dbReference type="GO" id="GO:0061630">
    <property type="term" value="F:ubiquitin protein ligase activity"/>
    <property type="evidence" value="ECO:0007669"/>
    <property type="project" value="UniProtKB-EC"/>
</dbReference>
<dbReference type="InterPro" id="IPR035983">
    <property type="entry name" value="Hect_E3_ubiquitin_ligase"/>
</dbReference>
<evidence type="ECO:0000259" key="6">
    <source>
        <dbReference type="PROSITE" id="PS50237"/>
    </source>
</evidence>
<dbReference type="SUPFAM" id="SSF56204">
    <property type="entry name" value="Hect, E3 ligase catalytic domain"/>
    <property type="match status" value="1"/>
</dbReference>
<keyword evidence="3" id="KW-0808">Transferase</keyword>
<dbReference type="Pfam" id="PF00632">
    <property type="entry name" value="HECT"/>
    <property type="match status" value="1"/>
</dbReference>
<dbReference type="InterPro" id="IPR044611">
    <property type="entry name" value="E3A/B/C-like"/>
</dbReference>
<proteinExistence type="predicted"/>
<organism evidence="7 8">
    <name type="scientific">Kipferlia bialata</name>
    <dbReference type="NCBI Taxonomy" id="797122"/>
    <lineage>
        <taxon>Eukaryota</taxon>
        <taxon>Metamonada</taxon>
        <taxon>Carpediemonas-like organisms</taxon>
        <taxon>Kipferlia</taxon>
    </lineage>
</organism>
<evidence type="ECO:0000313" key="8">
    <source>
        <dbReference type="Proteomes" id="UP000265618"/>
    </source>
</evidence>
<keyword evidence="8" id="KW-1185">Reference proteome</keyword>
<evidence type="ECO:0000256" key="4">
    <source>
        <dbReference type="ARBA" id="ARBA00022786"/>
    </source>
</evidence>
<keyword evidence="4 5" id="KW-0833">Ubl conjugation pathway</keyword>
<reference evidence="7 8" key="1">
    <citation type="journal article" date="2018" name="PLoS ONE">
        <title>The draft genome of Kipferlia bialata reveals reductive genome evolution in fornicate parasites.</title>
        <authorList>
            <person name="Tanifuji G."/>
            <person name="Takabayashi S."/>
            <person name="Kume K."/>
            <person name="Takagi M."/>
            <person name="Nakayama T."/>
            <person name="Kamikawa R."/>
            <person name="Inagaki Y."/>
            <person name="Hashimoto T."/>
        </authorList>
    </citation>
    <scope>NUCLEOTIDE SEQUENCE [LARGE SCALE GENOMIC DNA]</scope>
    <source>
        <strain evidence="7">NY0173</strain>
    </source>
</reference>
<evidence type="ECO:0000256" key="2">
    <source>
        <dbReference type="ARBA" id="ARBA00012485"/>
    </source>
</evidence>
<dbReference type="Gene3D" id="3.30.2410.10">
    <property type="entry name" value="Hect, E3 ligase catalytic domain"/>
    <property type="match status" value="1"/>
</dbReference>
<dbReference type="Proteomes" id="UP000265618">
    <property type="component" value="Unassembled WGS sequence"/>
</dbReference>
<feature type="domain" description="HECT" evidence="6">
    <location>
        <begin position="25"/>
        <end position="176"/>
    </location>
</feature>
<dbReference type="FunFam" id="3.30.2410.10:FF:000003">
    <property type="entry name" value="probable E3 ubiquitin-protein ligase HERC4 isoform X1"/>
    <property type="match status" value="1"/>
</dbReference>
<name>A0A9K3GF36_9EUKA</name>
<dbReference type="EC" id="2.3.2.26" evidence="2"/>
<sequence>MSGSGSHEDLQYQQARNAQLRQRLRQVQAVQPDYNREIEQTAARQEGPPFFRPEEMELIVCGEQTLDFKALERVTKYDGGYHISHKIVLWFWEIVHDMTPEQQKQLLKFVCGSDRAPVGGLSKQQFIIVRNGVEDDRLPTSHVCFSALMIPDYSSKDVLREQLLIAIGNSEGFGLR</sequence>
<comment type="catalytic activity">
    <reaction evidence="1">
        <text>S-ubiquitinyl-[E2 ubiquitin-conjugating enzyme]-L-cysteine + [acceptor protein]-L-lysine = [E2 ubiquitin-conjugating enzyme]-L-cysteine + N(6)-ubiquitinyl-[acceptor protein]-L-lysine.</text>
        <dbReference type="EC" id="2.3.2.26"/>
    </reaction>
</comment>
<dbReference type="InterPro" id="IPR000569">
    <property type="entry name" value="HECT_dom"/>
</dbReference>